<dbReference type="RefSeq" id="WP_181556298.1">
    <property type="nucleotide sequence ID" value="NZ_JACDUT010000006.1"/>
</dbReference>
<comment type="caution">
    <text evidence="2">The sequence shown here is derived from an EMBL/GenBank/DDBJ whole genome shotgun (WGS) entry which is preliminary data.</text>
</comment>
<dbReference type="EMBL" id="JACDUT010000006">
    <property type="protein sequence ID" value="MBA2875506.1"/>
    <property type="molecule type" value="Genomic_DNA"/>
</dbReference>
<protein>
    <submittedName>
        <fullName evidence="2">ABC-2 type transport system permease protein</fullName>
    </submittedName>
</protein>
<evidence type="ECO:0000256" key="1">
    <source>
        <dbReference type="SAM" id="Phobius"/>
    </source>
</evidence>
<dbReference type="PANTHER" id="PTHR37305">
    <property type="entry name" value="INTEGRAL MEMBRANE PROTEIN-RELATED"/>
    <property type="match status" value="1"/>
</dbReference>
<keyword evidence="1" id="KW-0472">Membrane</keyword>
<gene>
    <name evidence="2" type="ORF">HNR31_002294</name>
</gene>
<name>A0A7V9Z7N4_9BACL</name>
<accession>A0A7V9Z7N4</accession>
<dbReference type="PANTHER" id="PTHR37305:SF2">
    <property type="entry name" value="BACITRACIN TRANSPORT PERMEASE PROTEIN BCRB"/>
    <property type="match status" value="1"/>
</dbReference>
<organism evidence="2 3">
    <name type="scientific">Thermaerobacillus caldiproteolyticus</name>
    <dbReference type="NCBI Taxonomy" id="247480"/>
    <lineage>
        <taxon>Bacteria</taxon>
        <taxon>Bacillati</taxon>
        <taxon>Bacillota</taxon>
        <taxon>Bacilli</taxon>
        <taxon>Bacillales</taxon>
        <taxon>Anoxybacillaceae</taxon>
        <taxon>Thermaerobacillus</taxon>
    </lineage>
</organism>
<proteinExistence type="predicted"/>
<dbReference type="GO" id="GO:0140359">
    <property type="term" value="F:ABC-type transporter activity"/>
    <property type="evidence" value="ECO:0007669"/>
    <property type="project" value="InterPro"/>
</dbReference>
<reference evidence="2 3" key="1">
    <citation type="submission" date="2020-07" db="EMBL/GenBank/DDBJ databases">
        <title>Genomic Encyclopedia of Type Strains, Phase IV (KMG-IV): sequencing the most valuable type-strain genomes for metagenomic binning, comparative biology and taxonomic classification.</title>
        <authorList>
            <person name="Goeker M."/>
        </authorList>
    </citation>
    <scope>NUCLEOTIDE SEQUENCE [LARGE SCALE GENOMIC DNA]</scope>
    <source>
        <strain evidence="2 3">DSM 15730</strain>
    </source>
</reference>
<keyword evidence="1" id="KW-1133">Transmembrane helix</keyword>
<keyword evidence="3" id="KW-1185">Reference proteome</keyword>
<feature type="transmembrane region" description="Helical" evidence="1">
    <location>
        <begin position="165"/>
        <end position="185"/>
    </location>
</feature>
<feature type="transmembrane region" description="Helical" evidence="1">
    <location>
        <begin position="119"/>
        <end position="145"/>
    </location>
</feature>
<dbReference type="GO" id="GO:0005886">
    <property type="term" value="C:plasma membrane"/>
    <property type="evidence" value="ECO:0007669"/>
    <property type="project" value="UniProtKB-SubCell"/>
</dbReference>
<evidence type="ECO:0000313" key="2">
    <source>
        <dbReference type="EMBL" id="MBA2875506.1"/>
    </source>
</evidence>
<feature type="transmembrane region" description="Helical" evidence="1">
    <location>
        <begin position="76"/>
        <end position="98"/>
    </location>
</feature>
<evidence type="ECO:0000313" key="3">
    <source>
        <dbReference type="Proteomes" id="UP000523087"/>
    </source>
</evidence>
<dbReference type="Pfam" id="PF12679">
    <property type="entry name" value="ABC2_membrane_2"/>
    <property type="match status" value="1"/>
</dbReference>
<feature type="transmembrane region" description="Helical" evidence="1">
    <location>
        <begin position="17"/>
        <end position="38"/>
    </location>
</feature>
<dbReference type="Proteomes" id="UP000523087">
    <property type="component" value="Unassembled WGS sequence"/>
</dbReference>
<dbReference type="AlphaFoldDB" id="A0A7V9Z7N4"/>
<feature type="transmembrane region" description="Helical" evidence="1">
    <location>
        <begin position="239"/>
        <end position="261"/>
    </location>
</feature>
<keyword evidence="1" id="KW-0812">Transmembrane</keyword>
<sequence>MNFALYKQMLKVHGKTILSYSIGSAFYLLLIVGIYPSIADSQAMEKLLKQMPEQWLKAFGLNTGMGNLTEFVAGEYYSLLFILILSIYCIMTANQLMARLIDRGSIAYLLATPNSRQKIAFTQALVLLTGIVTIVFITTIAGIAGAEWLVSDYSLDRSLFIQMNLVGLLLFFSISGYSFFFSAIVNDEKQALSLSAGVTFLFYCFDLVGKLAEKVEWLRNISLFATFQPAEIAQGNADLLPVCILLFALGMISYIMAILIFSKRDLAI</sequence>